<dbReference type="InterPro" id="IPR015915">
    <property type="entry name" value="Kelch-typ_b-propeller"/>
</dbReference>
<evidence type="ECO:0000313" key="3">
    <source>
        <dbReference type="EMBL" id="BDX05051.1"/>
    </source>
</evidence>
<keyword evidence="1 2" id="KW-0732">Signal</keyword>
<dbReference type="KEGG" id="pmaw:MACH26_05720"/>
<evidence type="ECO:0000256" key="1">
    <source>
        <dbReference type="ARBA" id="ARBA00022729"/>
    </source>
</evidence>
<dbReference type="InterPro" id="IPR013517">
    <property type="entry name" value="FG-GAP"/>
</dbReference>
<accession>A0AA48HI08</accession>
<dbReference type="Gene3D" id="2.130.10.130">
    <property type="entry name" value="Integrin alpha, N-terminal"/>
    <property type="match status" value="2"/>
</dbReference>
<dbReference type="Pfam" id="PF13517">
    <property type="entry name" value="FG-GAP_3"/>
    <property type="match status" value="1"/>
</dbReference>
<evidence type="ECO:0000313" key="4">
    <source>
        <dbReference type="Proteomes" id="UP001333710"/>
    </source>
</evidence>
<dbReference type="Proteomes" id="UP001333710">
    <property type="component" value="Chromosome"/>
</dbReference>
<evidence type="ECO:0000256" key="2">
    <source>
        <dbReference type="SAM" id="SignalP"/>
    </source>
</evidence>
<sequence>MLTNHPMYKASLFLFTCLFLQFSFSAGAKIDSTFYQLNSQSEDVNFFITDVASNEQTVFFIALERSDAFGASSSNWLWQLEKETNDYRKITFSGPDLPYSEFSDIEVIGDKAYFLAEDGSGVQKLWSYDLGCECVSVVDGESERTRWLFQFNQQLFMHSRDADSTDSIWLVDSDNDALSLAGSASQEALSGSFSDFEFGETAFYFIANSSEDETQFWQYDQTQNQFYALTPLDELLAPNSGRTSPRLVKVEQNRLYVDTTNSTPDLEFEGELWSLDVNENSLSKITDLFFNFDCDGDDSPSYKRETLLGTSGNYVFYVNIEDTSGFNQVGGELPGYHVWRYDLASGDKVQITDAEFHIGTHSWCAYNPINNLYVSEQHLYFSWRSDSVYSFNLADDVSESQFTYLGDKPSADGVKIKDDLLFFEPRRYTWGSSQACNKALDLKTNTMRTIDYGGQSLSCRGMFLLDNEIITVGGTSYANEQLWRVDQELVGQQLTDIQGTRFRASNVNEGITVGDKFYLVADSGTEGQGLWRLGQTGEPELLDFNSEAIISPYHKEFLLEKAINQYLFFSVPVDGTKHYFRLDSRDDSIVPLEDLNEIARDRGLQLSLFQHSGDKVFFRHRSRSNVSQVFSYDLQTAETGTLFWGDGQVAWVDENNLYLFRDVDFYYGLWRWDRTAREYHQIETSPIQGCQKTKMVESVAFKDNLYFSRWGDVMRYNPETEDFVQLGCGHHLLPAASQLLVVKEEGFVDGFRRTSLWQVNNEQNQLQQVSPVRFKDDWAWLNGNFYYAGQGEDSNYGIWQYNPAEEQLILLNHLATLGSDDTTGDVTVPGLFKIAELSGEVYFISYMQSTYQGQVSDMQLWQGGVAQPLMNFGYGTFVPTDVHYMLFLEAFAGDLFLPGTVNQQGQHFESALIRLEINGAREAINQDFDGDGVADIALRDPYQRSWTIYQSSDEQIRDVQFGLRETDIPVPADYDGDGIVDIAVRRPATKMWYILNSSNSNYGSDRQDGIQRIRFGLAEEDIPVVADYDGDGIADLAVRRPSLRLWIIRQSSNGEIIEVKFGLRSTDIPVTGDFDGDGKDDVAFRRPEDKTWYVNNSSGSNYNSDREDSIQRIRLGLAEADIPVPADFDGDGITDMAVWRASASRFIIRLSDTGEVVEKLFDSASDALPIVADYNGDGLSDPAVYHENTGAIDIIYSSAQGDDSLLQLTVAPWLFPVASPISELMRLVDGLCDC</sequence>
<dbReference type="AlphaFoldDB" id="A0AA48HI08"/>
<dbReference type="EMBL" id="AP027272">
    <property type="protein sequence ID" value="BDX05051.1"/>
    <property type="molecule type" value="Genomic_DNA"/>
</dbReference>
<feature type="signal peptide" evidence="2">
    <location>
        <begin position="1"/>
        <end position="28"/>
    </location>
</feature>
<gene>
    <name evidence="3" type="ORF">MACH26_05720</name>
</gene>
<dbReference type="InterPro" id="IPR028994">
    <property type="entry name" value="Integrin_alpha_N"/>
</dbReference>
<dbReference type="PANTHER" id="PTHR39431:SF1">
    <property type="entry name" value="FRPA_C-RELATED PROTEIN"/>
    <property type="match status" value="1"/>
</dbReference>
<dbReference type="Gene3D" id="2.120.10.80">
    <property type="entry name" value="Kelch-type beta propeller"/>
    <property type="match status" value="1"/>
</dbReference>
<dbReference type="RefSeq" id="WP_338290995.1">
    <property type="nucleotide sequence ID" value="NZ_AP027272.1"/>
</dbReference>
<proteinExistence type="predicted"/>
<dbReference type="SUPFAM" id="SSF82171">
    <property type="entry name" value="DPP6 N-terminal domain-like"/>
    <property type="match status" value="2"/>
</dbReference>
<protein>
    <submittedName>
        <fullName evidence="3">Uncharacterized protein</fullName>
    </submittedName>
</protein>
<organism evidence="3 4">
    <name type="scientific">Planctobacterium marinum</name>
    <dbReference type="NCBI Taxonomy" id="1631968"/>
    <lineage>
        <taxon>Bacteria</taxon>
        <taxon>Pseudomonadati</taxon>
        <taxon>Pseudomonadota</taxon>
        <taxon>Gammaproteobacteria</taxon>
        <taxon>Alteromonadales</taxon>
        <taxon>Alteromonadaceae</taxon>
        <taxon>Planctobacterium</taxon>
    </lineage>
</organism>
<keyword evidence="4" id="KW-1185">Reference proteome</keyword>
<reference evidence="3" key="1">
    <citation type="submission" date="2023-01" db="EMBL/GenBank/DDBJ databases">
        <title>Complete genome sequence of Planctobacterium marinum strain Dej080120_11.</title>
        <authorList>
            <person name="Ueki S."/>
            <person name="Maruyama F."/>
        </authorList>
    </citation>
    <scope>NUCLEOTIDE SEQUENCE</scope>
    <source>
        <strain evidence="3">Dej080120_11</strain>
    </source>
</reference>
<dbReference type="SUPFAM" id="SSF69318">
    <property type="entry name" value="Integrin alpha N-terminal domain"/>
    <property type="match status" value="1"/>
</dbReference>
<dbReference type="PANTHER" id="PTHR39431">
    <property type="entry name" value="FRPA/C-RELATED PROTEIN"/>
    <property type="match status" value="1"/>
</dbReference>
<feature type="chain" id="PRO_5041401258" evidence="2">
    <location>
        <begin position="29"/>
        <end position="1234"/>
    </location>
</feature>
<name>A0AA48HI08_9ALTE</name>